<dbReference type="Proteomes" id="UP001152872">
    <property type="component" value="Unassembled WGS sequence"/>
</dbReference>
<dbReference type="RefSeq" id="WP_009627633.1">
    <property type="nucleotide sequence ID" value="NZ_VBTY01000105.1"/>
</dbReference>
<dbReference type="EMBL" id="VBTY01000105">
    <property type="protein sequence ID" value="MDG3495507.1"/>
    <property type="molecule type" value="Genomic_DNA"/>
</dbReference>
<dbReference type="AlphaFoldDB" id="A0A9X4RIQ6"/>
<dbReference type="InterPro" id="IPR025455">
    <property type="entry name" value="DUF4276"/>
</dbReference>
<sequence>MNNIKIGLITEDDTDWNAVREIIHRVLDSNVTIKKWTSGGSVPKKKLSRELKVLFNKGCNVFIVVQDLDRSLNGSLKDEGTLRSELEPLFSVVNNFSKHICIPIEELEAWFWSDSKIIKEIGGEKCKANPNPHQIKSPKEALKKLSIGKNGKPSYGTNRNAELAKKLDMVECSKYCPSFRELVKFLRSL</sequence>
<name>A0A9X4RIQ6_9CYAN</name>
<reference evidence="1" key="1">
    <citation type="submission" date="2019-05" db="EMBL/GenBank/DDBJ databases">
        <title>Whole genome sequencing of Pseudanabaena catenata USMAC16.</title>
        <authorList>
            <person name="Khan Z."/>
            <person name="Omar W.M."/>
            <person name="Convey P."/>
            <person name="Merican F."/>
            <person name="Najimudin N."/>
        </authorList>
    </citation>
    <scope>NUCLEOTIDE SEQUENCE</scope>
    <source>
        <strain evidence="1">USMAC16</strain>
    </source>
</reference>
<organism evidence="1 2">
    <name type="scientific">Pseudanabaena catenata USMAC16</name>
    <dbReference type="NCBI Taxonomy" id="1855837"/>
    <lineage>
        <taxon>Bacteria</taxon>
        <taxon>Bacillati</taxon>
        <taxon>Cyanobacteriota</taxon>
        <taxon>Cyanophyceae</taxon>
        <taxon>Pseudanabaenales</taxon>
        <taxon>Pseudanabaenaceae</taxon>
        <taxon>Pseudanabaena</taxon>
    </lineage>
</organism>
<comment type="caution">
    <text evidence="1">The sequence shown here is derived from an EMBL/GenBank/DDBJ whole genome shotgun (WGS) entry which is preliminary data.</text>
</comment>
<gene>
    <name evidence="1" type="ORF">FEV09_13185</name>
</gene>
<proteinExistence type="predicted"/>
<evidence type="ECO:0000313" key="1">
    <source>
        <dbReference type="EMBL" id="MDG3495507.1"/>
    </source>
</evidence>
<dbReference type="Pfam" id="PF14103">
    <property type="entry name" value="DUF4276"/>
    <property type="match status" value="1"/>
</dbReference>
<accession>A0A9X4RIQ6</accession>
<keyword evidence="2" id="KW-1185">Reference proteome</keyword>
<protein>
    <submittedName>
        <fullName evidence="1">DUF4276 family protein</fullName>
    </submittedName>
</protein>
<evidence type="ECO:0000313" key="2">
    <source>
        <dbReference type="Proteomes" id="UP001152872"/>
    </source>
</evidence>